<sequence length="517" mass="58119">MRFHDLTFDEMFASARRDNGRQITFTRKERAVLSALIGSEGRIVSRQYVLDVIDGASAEAGERNVDFLINRLRNKLGDKARNPRFIATQYGEGYLWIAPPGKLAAPRAFLRIGPVYGMDMEWELDSFPEVLGGELSERTGEGRVVLAEESAHDHDAEYTVEASLFPEPRRLHIALALRHGSTGEIVMSDRIQAPMDDWRNCLGAVSRKLVDAAWSHKAAVPHTISPTTNPLPVRVQEASTTVTGDVQESWRESLTRTSRHNATTSDNAESGLMRATALYTRLLHQDDKATALSAEAWDRIEDEIEELVLANLHAVKDNAIQALGAAKLLLFITRGYFDRAQSMAKEAFERSPAFAAAFATLGQFRACSGRFEESLSLYDRAIELSEPESDFHVYLLILKIVAFMACDDRERAHDTGLVLFRLRPETRLRIGLLTASPEETTLPDDLERHLRLVDKAQAAHMALYLYRISARQFCRADHQRNVMDGLCTHLARRFGRESWLNVTEAASSDRTRPRQAL</sequence>
<feature type="domain" description="OmpR/PhoB-type" evidence="4">
    <location>
        <begin position="1"/>
        <end position="98"/>
    </location>
</feature>
<dbReference type="PROSITE" id="PS50005">
    <property type="entry name" value="TPR"/>
    <property type="match status" value="1"/>
</dbReference>
<dbReference type="PROSITE" id="PS51755">
    <property type="entry name" value="OMPR_PHOB"/>
    <property type="match status" value="1"/>
</dbReference>
<organism evidence="5 6">
    <name type="scientific">Stakelama saccharophila</name>
    <dbReference type="NCBI Taxonomy" id="3075605"/>
    <lineage>
        <taxon>Bacteria</taxon>
        <taxon>Pseudomonadati</taxon>
        <taxon>Pseudomonadota</taxon>
        <taxon>Alphaproteobacteria</taxon>
        <taxon>Sphingomonadales</taxon>
        <taxon>Sphingomonadaceae</taxon>
        <taxon>Stakelama</taxon>
    </lineage>
</organism>
<dbReference type="RefSeq" id="WP_313916113.1">
    <property type="nucleotide sequence ID" value="NZ_CP135076.1"/>
</dbReference>
<dbReference type="SUPFAM" id="SSF46894">
    <property type="entry name" value="C-terminal effector domain of the bipartite response regulators"/>
    <property type="match status" value="1"/>
</dbReference>
<keyword evidence="6" id="KW-1185">Reference proteome</keyword>
<dbReference type="CDD" id="cd00383">
    <property type="entry name" value="trans_reg_C"/>
    <property type="match status" value="1"/>
</dbReference>
<dbReference type="SUPFAM" id="SSF48452">
    <property type="entry name" value="TPR-like"/>
    <property type="match status" value="1"/>
</dbReference>
<keyword evidence="1 3" id="KW-0238">DNA-binding</keyword>
<dbReference type="InterPro" id="IPR019734">
    <property type="entry name" value="TPR_rpt"/>
</dbReference>
<dbReference type="Gene3D" id="1.10.10.10">
    <property type="entry name" value="Winged helix-like DNA-binding domain superfamily/Winged helix DNA-binding domain"/>
    <property type="match status" value="1"/>
</dbReference>
<dbReference type="SMART" id="SM00862">
    <property type="entry name" value="Trans_reg_C"/>
    <property type="match status" value="1"/>
</dbReference>
<dbReference type="InterPro" id="IPR011990">
    <property type="entry name" value="TPR-like_helical_dom_sf"/>
</dbReference>
<name>A0ABZ0B9S4_9SPHN</name>
<evidence type="ECO:0000256" key="2">
    <source>
        <dbReference type="PROSITE-ProRule" id="PRU00339"/>
    </source>
</evidence>
<protein>
    <submittedName>
        <fullName evidence="5">Winged helix-turn-helix domain-containing protein</fullName>
    </submittedName>
</protein>
<dbReference type="EMBL" id="CP135076">
    <property type="protein sequence ID" value="WNO54045.1"/>
    <property type="molecule type" value="Genomic_DNA"/>
</dbReference>
<feature type="repeat" description="TPR" evidence="2">
    <location>
        <begin position="355"/>
        <end position="388"/>
    </location>
</feature>
<feature type="DNA-binding region" description="OmpR/PhoB-type" evidence="3">
    <location>
        <begin position="1"/>
        <end position="98"/>
    </location>
</feature>
<dbReference type="Pfam" id="PF00486">
    <property type="entry name" value="Trans_reg_C"/>
    <property type="match status" value="1"/>
</dbReference>
<evidence type="ECO:0000256" key="3">
    <source>
        <dbReference type="PROSITE-ProRule" id="PRU01091"/>
    </source>
</evidence>
<evidence type="ECO:0000256" key="1">
    <source>
        <dbReference type="ARBA" id="ARBA00023125"/>
    </source>
</evidence>
<dbReference type="Gene3D" id="1.25.40.10">
    <property type="entry name" value="Tetratricopeptide repeat domain"/>
    <property type="match status" value="1"/>
</dbReference>
<reference evidence="5 6" key="1">
    <citation type="submission" date="2023-09" db="EMBL/GenBank/DDBJ databases">
        <authorList>
            <person name="Rey-Velasco X."/>
        </authorList>
    </citation>
    <scope>NUCLEOTIDE SEQUENCE [LARGE SCALE GENOMIC DNA]</scope>
    <source>
        <strain evidence="5 6">W311</strain>
    </source>
</reference>
<evidence type="ECO:0000313" key="5">
    <source>
        <dbReference type="EMBL" id="WNO54045.1"/>
    </source>
</evidence>
<evidence type="ECO:0000313" key="6">
    <source>
        <dbReference type="Proteomes" id="UP001302249"/>
    </source>
</evidence>
<evidence type="ECO:0000259" key="4">
    <source>
        <dbReference type="PROSITE" id="PS51755"/>
    </source>
</evidence>
<gene>
    <name evidence="5" type="ORF">RPR59_01955</name>
</gene>
<dbReference type="InterPro" id="IPR016032">
    <property type="entry name" value="Sig_transdc_resp-reg_C-effctor"/>
</dbReference>
<dbReference type="InterPro" id="IPR001867">
    <property type="entry name" value="OmpR/PhoB-type_DNA-bd"/>
</dbReference>
<proteinExistence type="predicted"/>
<accession>A0ABZ0B9S4</accession>
<dbReference type="Proteomes" id="UP001302249">
    <property type="component" value="Chromosome"/>
</dbReference>
<keyword evidence="2" id="KW-0802">TPR repeat</keyword>
<dbReference type="InterPro" id="IPR036388">
    <property type="entry name" value="WH-like_DNA-bd_sf"/>
</dbReference>